<reference evidence="1 2" key="1">
    <citation type="submission" date="2021-08" db="EMBL/GenBank/DDBJ databases">
        <authorList>
            <person name="Peeters C."/>
        </authorList>
    </citation>
    <scope>NUCLEOTIDE SEQUENCE [LARGE SCALE GENOMIC DNA]</scope>
    <source>
        <strain evidence="1 2">LMG 23992</strain>
    </source>
</reference>
<sequence>MLIEFDPDKDRANLVKHGVSLATAGDFEMDTAIMRRDARYEYGEARIVAIGLIGDRVHVLVFTMRGETVRVISLRKANRREVFKYVVETQDPYS</sequence>
<protein>
    <recommendedName>
        <fullName evidence="3">BrnT family toxin</fullName>
    </recommendedName>
</protein>
<proteinExistence type="predicted"/>
<organism evidence="1 2">
    <name type="scientific">Cupriavidus laharis</name>
    <dbReference type="NCBI Taxonomy" id="151654"/>
    <lineage>
        <taxon>Bacteria</taxon>
        <taxon>Pseudomonadati</taxon>
        <taxon>Pseudomonadota</taxon>
        <taxon>Betaproteobacteria</taxon>
        <taxon>Burkholderiales</taxon>
        <taxon>Burkholderiaceae</taxon>
        <taxon>Cupriavidus</taxon>
    </lineage>
</organism>
<dbReference type="Proteomes" id="UP000727654">
    <property type="component" value="Unassembled WGS sequence"/>
</dbReference>
<evidence type="ECO:0000313" key="1">
    <source>
        <dbReference type="EMBL" id="CAG9173011.1"/>
    </source>
</evidence>
<evidence type="ECO:0008006" key="3">
    <source>
        <dbReference type="Google" id="ProtNLM"/>
    </source>
</evidence>
<evidence type="ECO:0000313" key="2">
    <source>
        <dbReference type="Proteomes" id="UP000727654"/>
    </source>
</evidence>
<comment type="caution">
    <text evidence="1">The sequence shown here is derived from an EMBL/GenBank/DDBJ whole genome shotgun (WGS) entry which is preliminary data.</text>
</comment>
<dbReference type="InterPro" id="IPR038573">
    <property type="entry name" value="BrnT_sf"/>
</dbReference>
<name>A0ABN7YKT8_9BURK</name>
<accession>A0ABN7YKT8</accession>
<dbReference type="InterPro" id="IPR007460">
    <property type="entry name" value="BrnT_toxin"/>
</dbReference>
<keyword evidence="2" id="KW-1185">Reference proteome</keyword>
<dbReference type="Gene3D" id="3.10.450.530">
    <property type="entry name" value="Ribonuclease toxin, BrnT, of type II toxin-antitoxin system"/>
    <property type="match status" value="1"/>
</dbReference>
<dbReference type="Pfam" id="PF04365">
    <property type="entry name" value="BrnT_toxin"/>
    <property type="match status" value="1"/>
</dbReference>
<dbReference type="EMBL" id="CAJZAI010000004">
    <property type="protein sequence ID" value="CAG9173011.1"/>
    <property type="molecule type" value="Genomic_DNA"/>
</dbReference>
<dbReference type="RefSeq" id="WP_224079998.1">
    <property type="nucleotide sequence ID" value="NZ_CAJZAI010000004.1"/>
</dbReference>
<gene>
    <name evidence="1" type="ORF">LMG23992_02393</name>
</gene>